<proteinExistence type="predicted"/>
<dbReference type="EMBL" id="JAUSWL010000002">
    <property type="protein sequence ID" value="MDQ0542709.1"/>
    <property type="molecule type" value="Genomic_DNA"/>
</dbReference>
<dbReference type="AlphaFoldDB" id="A0AAJ1TPV2"/>
<protein>
    <recommendedName>
        <fullName evidence="5">PRC-barrel domain-containing protein</fullName>
    </recommendedName>
</protein>
<dbReference type="RefSeq" id="WP_043378331.1">
    <property type="nucleotide sequence ID" value="NZ_JAJALK010000003.1"/>
</dbReference>
<evidence type="ECO:0000256" key="1">
    <source>
        <dbReference type="SAM" id="MobiDB-lite"/>
    </source>
</evidence>
<evidence type="ECO:0008006" key="5">
    <source>
        <dbReference type="Google" id="ProtNLM"/>
    </source>
</evidence>
<name>A0AAJ1TPV2_9HYPH</name>
<evidence type="ECO:0000313" key="4">
    <source>
        <dbReference type="Proteomes" id="UP001223420"/>
    </source>
</evidence>
<gene>
    <name evidence="3" type="ORF">QO001_001627</name>
</gene>
<feature type="region of interest" description="Disordered" evidence="1">
    <location>
        <begin position="24"/>
        <end position="55"/>
    </location>
</feature>
<comment type="caution">
    <text evidence="3">The sequence shown here is derived from an EMBL/GenBank/DDBJ whole genome shotgun (WGS) entry which is preliminary data.</text>
</comment>
<sequence>MSVRAIRCAVGTCLLTLALSASAQAQTPGPSPAPDHMPKPGMTAPEMAGRAADRFPQPVRVGDLAGRLLLRPEESQSVLGRVTGLVRRGDGAGEMAVRLDGALGLGWLGLRAVAWSGFGSRLVAVPVEAVALLGEHVALMGLTPERLRALPTFTPGSATEIPPDETIRLGIVRPFH</sequence>
<reference evidence="3" key="1">
    <citation type="submission" date="2023-07" db="EMBL/GenBank/DDBJ databases">
        <title>Genomic Encyclopedia of Type Strains, Phase IV (KMG-IV): sequencing the most valuable type-strain genomes for metagenomic binning, comparative biology and taxonomic classification.</title>
        <authorList>
            <person name="Goeker M."/>
        </authorList>
    </citation>
    <scope>NUCLEOTIDE SEQUENCE</scope>
    <source>
        <strain evidence="3">DSM 19569</strain>
    </source>
</reference>
<feature type="signal peptide" evidence="2">
    <location>
        <begin position="1"/>
        <end position="23"/>
    </location>
</feature>
<organism evidence="3 4">
    <name type="scientific">Methylobacterium brachiatum</name>
    <dbReference type="NCBI Taxonomy" id="269660"/>
    <lineage>
        <taxon>Bacteria</taxon>
        <taxon>Pseudomonadati</taxon>
        <taxon>Pseudomonadota</taxon>
        <taxon>Alphaproteobacteria</taxon>
        <taxon>Hyphomicrobiales</taxon>
        <taxon>Methylobacteriaceae</taxon>
        <taxon>Methylobacterium</taxon>
    </lineage>
</organism>
<accession>A0AAJ1TPV2</accession>
<feature type="chain" id="PRO_5042552559" description="PRC-barrel domain-containing protein" evidence="2">
    <location>
        <begin position="24"/>
        <end position="176"/>
    </location>
</feature>
<evidence type="ECO:0000256" key="2">
    <source>
        <dbReference type="SAM" id="SignalP"/>
    </source>
</evidence>
<evidence type="ECO:0000313" key="3">
    <source>
        <dbReference type="EMBL" id="MDQ0542709.1"/>
    </source>
</evidence>
<dbReference type="Proteomes" id="UP001223420">
    <property type="component" value="Unassembled WGS sequence"/>
</dbReference>
<keyword evidence="2" id="KW-0732">Signal</keyword>